<evidence type="ECO:0000313" key="2">
    <source>
        <dbReference type="EMBL" id="OGI47352.1"/>
    </source>
</evidence>
<evidence type="ECO:0000256" key="1">
    <source>
        <dbReference type="SAM" id="Phobius"/>
    </source>
</evidence>
<dbReference type="EMBL" id="MFSU01000058">
    <property type="protein sequence ID" value="OGI47352.1"/>
    <property type="molecule type" value="Genomic_DNA"/>
</dbReference>
<protein>
    <recommendedName>
        <fullName evidence="4">Cation/multidrug efflux pump</fullName>
    </recommendedName>
</protein>
<feature type="transmembrane region" description="Helical" evidence="1">
    <location>
        <begin position="6"/>
        <end position="27"/>
    </location>
</feature>
<dbReference type="STRING" id="1817760.A2151_09395"/>
<evidence type="ECO:0008006" key="4">
    <source>
        <dbReference type="Google" id="ProtNLM"/>
    </source>
</evidence>
<dbReference type="Proteomes" id="UP000178885">
    <property type="component" value="Unassembled WGS sequence"/>
</dbReference>
<accession>A0A1F6TQG7</accession>
<feature type="transmembrane region" description="Helical" evidence="1">
    <location>
        <begin position="39"/>
        <end position="58"/>
    </location>
</feature>
<reference evidence="2 3" key="1">
    <citation type="journal article" date="2016" name="Nat. Commun.">
        <title>Thousands of microbial genomes shed light on interconnected biogeochemical processes in an aquifer system.</title>
        <authorList>
            <person name="Anantharaman K."/>
            <person name="Brown C.T."/>
            <person name="Hug L.A."/>
            <person name="Sharon I."/>
            <person name="Castelle C.J."/>
            <person name="Probst A.J."/>
            <person name="Thomas B.C."/>
            <person name="Singh A."/>
            <person name="Wilkins M.J."/>
            <person name="Karaoz U."/>
            <person name="Brodie E.L."/>
            <person name="Williams K.H."/>
            <person name="Hubbard S.S."/>
            <person name="Banfield J.F."/>
        </authorList>
    </citation>
    <scope>NUCLEOTIDE SEQUENCE [LARGE SCALE GENOMIC DNA]</scope>
</reference>
<sequence length="211" mass="23401">MPDTMPLVAVVSALLGLVFFLSGLVALTKRRLFRMTVRLTVALLLLAVAGLLGVLAFATQGYSALTREEVAALVRVEPAGPKRFNARFRFPEGREASYTLAGDELYVDAHILKWKPIANLLGLHTAYELDRVAGRYRDLAEEQAAPRTVYALAPERPVDLFHLRRRYSLLSPLLDVEYGSATFVVADEVAEFEIRVSTTGLMARRLQVKAN</sequence>
<organism evidence="2 3">
    <name type="scientific">Candidatus Muproteobacteria bacterium RBG_16_65_34</name>
    <dbReference type="NCBI Taxonomy" id="1817760"/>
    <lineage>
        <taxon>Bacteria</taxon>
        <taxon>Pseudomonadati</taxon>
        <taxon>Pseudomonadota</taxon>
        <taxon>Candidatus Muproteobacteria</taxon>
    </lineage>
</organism>
<dbReference type="AlphaFoldDB" id="A0A1F6TQG7"/>
<comment type="caution">
    <text evidence="2">The sequence shown here is derived from an EMBL/GenBank/DDBJ whole genome shotgun (WGS) entry which is preliminary data.</text>
</comment>
<name>A0A1F6TQG7_9PROT</name>
<proteinExistence type="predicted"/>
<gene>
    <name evidence="2" type="ORF">A2151_09395</name>
</gene>
<keyword evidence="1" id="KW-0812">Transmembrane</keyword>
<evidence type="ECO:0000313" key="3">
    <source>
        <dbReference type="Proteomes" id="UP000178885"/>
    </source>
</evidence>
<keyword evidence="1" id="KW-1133">Transmembrane helix</keyword>
<keyword evidence="1" id="KW-0472">Membrane</keyword>